<evidence type="ECO:0000313" key="7">
    <source>
        <dbReference type="Proteomes" id="UP000481861"/>
    </source>
</evidence>
<evidence type="ECO:0000256" key="2">
    <source>
        <dbReference type="ARBA" id="ARBA00023128"/>
    </source>
</evidence>
<comment type="subcellular location">
    <subcellularLocation>
        <location evidence="1">Mitochondrion matrix</location>
    </subcellularLocation>
</comment>
<comment type="caution">
    <text evidence="6">The sequence shown here is derived from an EMBL/GenBank/DDBJ whole genome shotgun (WGS) entry which is preliminary data.</text>
</comment>
<evidence type="ECO:0000313" key="6">
    <source>
        <dbReference type="EMBL" id="KAF2876268.1"/>
    </source>
</evidence>
<dbReference type="Proteomes" id="UP000481861">
    <property type="component" value="Unassembled WGS sequence"/>
</dbReference>
<protein>
    <submittedName>
        <fullName evidence="6">Complex 1 protein-domain-containing protein</fullName>
    </submittedName>
</protein>
<dbReference type="Pfam" id="PF05347">
    <property type="entry name" value="Complex1_LYR"/>
    <property type="match status" value="1"/>
</dbReference>
<dbReference type="GO" id="GO:0005759">
    <property type="term" value="C:mitochondrial matrix"/>
    <property type="evidence" value="ECO:0007669"/>
    <property type="project" value="UniProtKB-SubCell"/>
</dbReference>
<keyword evidence="2" id="KW-0496">Mitochondrion</keyword>
<dbReference type="InterPro" id="IPR008011">
    <property type="entry name" value="Complex1_LYR_dom"/>
</dbReference>
<comment type="similarity">
    <text evidence="4">Belongs to the complex I LYR family. SDHAF1 subfamily.</text>
</comment>
<reference evidence="6 7" key="1">
    <citation type="submission" date="2020-01" db="EMBL/GenBank/DDBJ databases">
        <authorList>
            <consortium name="DOE Joint Genome Institute"/>
            <person name="Haridas S."/>
            <person name="Albert R."/>
            <person name="Binder M."/>
            <person name="Bloem J."/>
            <person name="Labutti K."/>
            <person name="Salamov A."/>
            <person name="Andreopoulos B."/>
            <person name="Baker S.E."/>
            <person name="Barry K."/>
            <person name="Bills G."/>
            <person name="Bluhm B.H."/>
            <person name="Cannon C."/>
            <person name="Castanera R."/>
            <person name="Culley D.E."/>
            <person name="Daum C."/>
            <person name="Ezra D."/>
            <person name="Gonzalez J.B."/>
            <person name="Henrissat B."/>
            <person name="Kuo A."/>
            <person name="Liang C."/>
            <person name="Lipzen A."/>
            <person name="Lutzoni F."/>
            <person name="Magnuson J."/>
            <person name="Mondo S."/>
            <person name="Nolan M."/>
            <person name="Ohm R."/>
            <person name="Pangilinan J."/>
            <person name="Park H.-J.H."/>
            <person name="Ramirez L."/>
            <person name="Alfaro M."/>
            <person name="Sun H."/>
            <person name="Tritt A."/>
            <person name="Yoshinaga Y."/>
            <person name="Zwiers L.-H.L."/>
            <person name="Turgeon B.G."/>
            <person name="Goodwin S.B."/>
            <person name="Spatafora J.W."/>
            <person name="Crous P.W."/>
            <person name="Grigoriev I.V."/>
        </authorList>
    </citation>
    <scope>NUCLEOTIDE SEQUENCE [LARGE SCALE GENOMIC DNA]</scope>
    <source>
        <strain evidence="6 7">CBS 611.86</strain>
    </source>
</reference>
<dbReference type="InterPro" id="IPR045295">
    <property type="entry name" value="Complex1_LYR_SDHAF1_LYRM8"/>
</dbReference>
<dbReference type="OrthoDB" id="273010at2759"/>
<organism evidence="6 7">
    <name type="scientific">Massariosphaeria phaeospora</name>
    <dbReference type="NCBI Taxonomy" id="100035"/>
    <lineage>
        <taxon>Eukaryota</taxon>
        <taxon>Fungi</taxon>
        <taxon>Dikarya</taxon>
        <taxon>Ascomycota</taxon>
        <taxon>Pezizomycotina</taxon>
        <taxon>Dothideomycetes</taxon>
        <taxon>Pleosporomycetidae</taxon>
        <taxon>Pleosporales</taxon>
        <taxon>Pleosporales incertae sedis</taxon>
        <taxon>Massariosphaeria</taxon>
    </lineage>
</organism>
<proteinExistence type="inferred from homology"/>
<evidence type="ECO:0000256" key="1">
    <source>
        <dbReference type="ARBA" id="ARBA00004305"/>
    </source>
</evidence>
<name>A0A7C8ICQ8_9PLEO</name>
<keyword evidence="3" id="KW-0143">Chaperone</keyword>
<gene>
    <name evidence="6" type="ORF">BDV95DRAFT_220767</name>
</gene>
<evidence type="ECO:0000256" key="4">
    <source>
        <dbReference type="ARBA" id="ARBA00025715"/>
    </source>
</evidence>
<keyword evidence="7" id="KW-1185">Reference proteome</keyword>
<evidence type="ECO:0000259" key="5">
    <source>
        <dbReference type="Pfam" id="PF05347"/>
    </source>
</evidence>
<dbReference type="EMBL" id="JAADJZ010000003">
    <property type="protein sequence ID" value="KAF2876268.1"/>
    <property type="molecule type" value="Genomic_DNA"/>
</dbReference>
<dbReference type="PANTHER" id="PTHR13675">
    <property type="entry name" value="LYR MOTIF-CONTAINING PROTEIN 2"/>
    <property type="match status" value="1"/>
</dbReference>
<sequence>MVRYTGLQKDVLALYRQCLRAVRDKPSATRSNFRAFARAEFRKHISISKKDFSTIEYLLRRGRNQLESYHDPEIRNIYQ</sequence>
<accession>A0A7C8ICQ8</accession>
<evidence type="ECO:0000256" key="3">
    <source>
        <dbReference type="ARBA" id="ARBA00023186"/>
    </source>
</evidence>
<dbReference type="PANTHER" id="PTHR13675:SF1">
    <property type="entry name" value="SUCCINATE DEHYDROGENASE ASSEMBLY FACTOR 1, MITOCHONDRIAL"/>
    <property type="match status" value="1"/>
</dbReference>
<feature type="domain" description="Complex 1 LYR protein" evidence="5">
    <location>
        <begin position="10"/>
        <end position="67"/>
    </location>
</feature>
<dbReference type="CDD" id="cd20268">
    <property type="entry name" value="Complex1_LYR_SDHAF1_LYRM8"/>
    <property type="match status" value="1"/>
</dbReference>
<dbReference type="AlphaFoldDB" id="A0A7C8ICQ8"/>
<dbReference type="GO" id="GO:0034553">
    <property type="term" value="P:mitochondrial respiratory chain complex II assembly"/>
    <property type="evidence" value="ECO:0007669"/>
    <property type="project" value="InterPro"/>
</dbReference>